<dbReference type="SUPFAM" id="SSF46689">
    <property type="entry name" value="Homeodomain-like"/>
    <property type="match status" value="1"/>
</dbReference>
<dbReference type="GO" id="GO:0005829">
    <property type="term" value="C:cytosol"/>
    <property type="evidence" value="ECO:0007669"/>
    <property type="project" value="TreeGrafter"/>
</dbReference>
<dbReference type="PANTHER" id="PTHR47894:SF1">
    <property type="entry name" value="HTH-TYPE TRANSCRIPTIONAL REGULATOR VQSM"/>
    <property type="match status" value="1"/>
</dbReference>
<protein>
    <submittedName>
        <fullName evidence="5">AraC family transcriptional regulator</fullName>
    </submittedName>
</protein>
<dbReference type="Pfam" id="PF12625">
    <property type="entry name" value="Arabinose_bd"/>
    <property type="match status" value="1"/>
</dbReference>
<accession>A0A328Z3E3</accession>
<sequence>MNPMPEPPDSAPATPVPESRTMANIVPQVAQSLLGFIEERGLAPERLCRGLGFTYQDLMGRETLLSYDQIRALILRAQRLLGNESAIGLAVGARETLVSWGVAGLTMLTCETFGEAMAFSIEHQNDAGAMMDHRFGVHGRQMSLDAVPRVFDLLVEPFLVEQSFAGTVAVARLVISQEFGPVRVDFGFPAPANADVYRQFFRCPVRFDAGCHRMTFDTHWLDARLPGYDRIACGLLRQQLNTLLKRPIGQSDLVESMSNRLRFDIEARPRQKDLAQTVNISDRTLRRRLGQQNVSYTRLRDGTRFERARDLLSHSTMTIAQIADAVGYSDARAFRRAFKRWSGQLPGEFRGGL</sequence>
<evidence type="ECO:0000313" key="5">
    <source>
        <dbReference type="EMBL" id="RAR80671.1"/>
    </source>
</evidence>
<feature type="domain" description="HTH araC/xylS-type" evidence="4">
    <location>
        <begin position="255"/>
        <end position="352"/>
    </location>
</feature>
<evidence type="ECO:0000256" key="1">
    <source>
        <dbReference type="ARBA" id="ARBA00023015"/>
    </source>
</evidence>
<proteinExistence type="predicted"/>
<gene>
    <name evidence="5" type="ORF">AX018_102229</name>
</gene>
<dbReference type="InterPro" id="IPR018060">
    <property type="entry name" value="HTH_AraC"/>
</dbReference>
<reference evidence="5 6" key="1">
    <citation type="submission" date="2018-06" db="EMBL/GenBank/DDBJ databases">
        <title>Genomic Encyclopedia of Archaeal and Bacterial Type Strains, Phase II (KMG-II): from individual species to whole genera.</title>
        <authorList>
            <person name="Goeker M."/>
        </authorList>
    </citation>
    <scope>NUCLEOTIDE SEQUENCE [LARGE SCALE GENOMIC DNA]</scope>
    <source>
        <strain evidence="5 6">CFPB 3232</strain>
    </source>
</reference>
<dbReference type="GO" id="GO:0003700">
    <property type="term" value="F:DNA-binding transcription factor activity"/>
    <property type="evidence" value="ECO:0007669"/>
    <property type="project" value="InterPro"/>
</dbReference>
<dbReference type="PANTHER" id="PTHR47894">
    <property type="entry name" value="HTH-TYPE TRANSCRIPTIONAL REGULATOR GADX"/>
    <property type="match status" value="1"/>
</dbReference>
<evidence type="ECO:0000313" key="6">
    <source>
        <dbReference type="Proteomes" id="UP000248856"/>
    </source>
</evidence>
<dbReference type="GO" id="GO:0000976">
    <property type="term" value="F:transcription cis-regulatory region binding"/>
    <property type="evidence" value="ECO:0007669"/>
    <property type="project" value="TreeGrafter"/>
</dbReference>
<evidence type="ECO:0000259" key="4">
    <source>
        <dbReference type="PROSITE" id="PS01124"/>
    </source>
</evidence>
<evidence type="ECO:0000256" key="2">
    <source>
        <dbReference type="ARBA" id="ARBA00023125"/>
    </source>
</evidence>
<dbReference type="Gene3D" id="1.10.10.60">
    <property type="entry name" value="Homeodomain-like"/>
    <property type="match status" value="1"/>
</dbReference>
<keyword evidence="3" id="KW-0804">Transcription</keyword>
<dbReference type="InterPro" id="IPR009057">
    <property type="entry name" value="Homeodomain-like_sf"/>
</dbReference>
<dbReference type="Proteomes" id="UP000248856">
    <property type="component" value="Unassembled WGS sequence"/>
</dbReference>
<dbReference type="PRINTS" id="PR00032">
    <property type="entry name" value="HTHARAC"/>
</dbReference>
<dbReference type="InterPro" id="IPR020449">
    <property type="entry name" value="Tscrpt_reg_AraC-type_HTH"/>
</dbReference>
<evidence type="ECO:0000256" key="3">
    <source>
        <dbReference type="ARBA" id="ARBA00023163"/>
    </source>
</evidence>
<organism evidence="5 6">
    <name type="scientific">Paracidovorax anthurii</name>
    <dbReference type="NCBI Taxonomy" id="78229"/>
    <lineage>
        <taxon>Bacteria</taxon>
        <taxon>Pseudomonadati</taxon>
        <taxon>Pseudomonadota</taxon>
        <taxon>Betaproteobacteria</taxon>
        <taxon>Burkholderiales</taxon>
        <taxon>Comamonadaceae</taxon>
        <taxon>Paracidovorax</taxon>
    </lineage>
</organism>
<keyword evidence="6" id="KW-1185">Reference proteome</keyword>
<keyword evidence="2" id="KW-0238">DNA-binding</keyword>
<keyword evidence="1" id="KW-0805">Transcription regulation</keyword>
<dbReference type="EMBL" id="QLTA01000022">
    <property type="protein sequence ID" value="RAR80671.1"/>
    <property type="molecule type" value="Genomic_DNA"/>
</dbReference>
<dbReference type="AlphaFoldDB" id="A0A328Z3E3"/>
<dbReference type="Pfam" id="PF12833">
    <property type="entry name" value="HTH_18"/>
    <property type="match status" value="1"/>
</dbReference>
<comment type="caution">
    <text evidence="5">The sequence shown here is derived from an EMBL/GenBank/DDBJ whole genome shotgun (WGS) entry which is preliminary data.</text>
</comment>
<dbReference type="InterPro" id="IPR032687">
    <property type="entry name" value="AraC-type_N"/>
</dbReference>
<dbReference type="SMART" id="SM00342">
    <property type="entry name" value="HTH_ARAC"/>
    <property type="match status" value="1"/>
</dbReference>
<name>A0A328Z3E3_9BURK</name>
<dbReference type="PROSITE" id="PS01124">
    <property type="entry name" value="HTH_ARAC_FAMILY_2"/>
    <property type="match status" value="1"/>
</dbReference>